<name>A0A4Q0T352_9BACT</name>
<accession>A0A4Q0T352</accession>
<organism evidence="1 2">
    <name type="scientific">Granulicella sibirica</name>
    <dbReference type="NCBI Taxonomy" id="2479048"/>
    <lineage>
        <taxon>Bacteria</taxon>
        <taxon>Pseudomonadati</taxon>
        <taxon>Acidobacteriota</taxon>
        <taxon>Terriglobia</taxon>
        <taxon>Terriglobales</taxon>
        <taxon>Acidobacteriaceae</taxon>
        <taxon>Granulicella</taxon>
    </lineage>
</organism>
<protein>
    <submittedName>
        <fullName evidence="1">Uncharacterized protein</fullName>
    </submittedName>
</protein>
<reference evidence="2" key="2">
    <citation type="submission" date="2019-02" db="EMBL/GenBank/DDBJ databases">
        <title>Granulicella sibirica sp. nov., a psychrotolerant acidobacterium isolated from an organic soil layer in forested tundra, West Siberia.</title>
        <authorList>
            <person name="Oshkin I.Y."/>
            <person name="Kulichevskaya I.S."/>
            <person name="Rijpstra W.I.C."/>
            <person name="Sinninghe Damste J.S."/>
            <person name="Rakitin A.L."/>
            <person name="Ravin N.V."/>
            <person name="Dedysh S.N."/>
        </authorList>
    </citation>
    <scope>NUCLEOTIDE SEQUENCE [LARGE SCALE GENOMIC DNA]</scope>
    <source>
        <strain evidence="2">AF10</strain>
    </source>
</reference>
<dbReference type="AlphaFoldDB" id="A0A4Q0T352"/>
<sequence length="59" mass="6391">MGAGARGRGHLDGGVAGLTQIYRAGQKENKEREKQGQFNEALAVLLRAERADRGTTWHG</sequence>
<dbReference type="EMBL" id="RDSM01000001">
    <property type="protein sequence ID" value="RXH58013.1"/>
    <property type="molecule type" value="Genomic_DNA"/>
</dbReference>
<proteinExistence type="predicted"/>
<evidence type="ECO:0000313" key="1">
    <source>
        <dbReference type="EMBL" id="RXH58013.1"/>
    </source>
</evidence>
<dbReference type="Proteomes" id="UP000289437">
    <property type="component" value="Unassembled WGS sequence"/>
</dbReference>
<reference evidence="1 2" key="1">
    <citation type="submission" date="2018-11" db="EMBL/GenBank/DDBJ databases">
        <authorList>
            <person name="Mardanov A.V."/>
            <person name="Ravin N.V."/>
            <person name="Dedysh S.N."/>
        </authorList>
    </citation>
    <scope>NUCLEOTIDE SEQUENCE [LARGE SCALE GENOMIC DNA]</scope>
    <source>
        <strain evidence="1 2">AF10</strain>
    </source>
</reference>
<keyword evidence="2" id="KW-1185">Reference proteome</keyword>
<comment type="caution">
    <text evidence="1">The sequence shown here is derived from an EMBL/GenBank/DDBJ whole genome shotgun (WGS) entry which is preliminary data.</text>
</comment>
<gene>
    <name evidence="1" type="ORF">GRAN_1323</name>
</gene>
<evidence type="ECO:0000313" key="2">
    <source>
        <dbReference type="Proteomes" id="UP000289437"/>
    </source>
</evidence>